<reference evidence="1 2" key="1">
    <citation type="journal article" date="2013" name="PLoS ONE">
        <title>Genome-Wide Relatedness of Treponema pedis, from Gingiva and Necrotic Skin Lesions of Pigs, with the Human Oral Pathogen Treponema denticola.</title>
        <authorList>
            <person name="Svartstrom O."/>
            <person name="Mushtaq M."/>
            <person name="Pringle M."/>
            <person name="Segerman B."/>
        </authorList>
    </citation>
    <scope>NUCLEOTIDE SEQUENCE [LARGE SCALE GENOMIC DNA]</scope>
    <source>
        <strain evidence="1">T A4</strain>
    </source>
</reference>
<evidence type="ECO:0000313" key="1">
    <source>
        <dbReference type="EMBL" id="AGT43894.1"/>
    </source>
</evidence>
<sequence>MGVFLTARSAEGAKGFGVPCFASPQLFFACSASFAVLF</sequence>
<proteinExistence type="predicted"/>
<dbReference type="EMBL" id="CP004120">
    <property type="protein sequence ID" value="AGT43894.1"/>
    <property type="molecule type" value="Genomic_DNA"/>
</dbReference>
<dbReference type="HOGENOM" id="CLU_3334278_0_0_12"/>
<protein>
    <submittedName>
        <fullName evidence="1">Uncharacterized protein</fullName>
    </submittedName>
</protein>
<organism evidence="1 2">
    <name type="scientific">Treponema pedis str. T A4</name>
    <dbReference type="NCBI Taxonomy" id="1291379"/>
    <lineage>
        <taxon>Bacteria</taxon>
        <taxon>Pseudomonadati</taxon>
        <taxon>Spirochaetota</taxon>
        <taxon>Spirochaetia</taxon>
        <taxon>Spirochaetales</taxon>
        <taxon>Treponemataceae</taxon>
        <taxon>Treponema</taxon>
    </lineage>
</organism>
<dbReference type="KEGG" id="tped:TPE_1399"/>
<accession>S6A8I6</accession>
<dbReference type="PATRIC" id="fig|1291379.3.peg.1388"/>
<evidence type="ECO:0000313" key="2">
    <source>
        <dbReference type="Proteomes" id="UP000015620"/>
    </source>
</evidence>
<name>S6A8I6_9SPIR</name>
<gene>
    <name evidence="1" type="ORF">TPE_1399</name>
</gene>
<dbReference type="AlphaFoldDB" id="S6A8I6"/>
<keyword evidence="2" id="KW-1185">Reference proteome</keyword>
<dbReference type="Proteomes" id="UP000015620">
    <property type="component" value="Chromosome"/>
</dbReference>